<proteinExistence type="predicted"/>
<organism evidence="2 3">
    <name type="scientific">Gluconobacter frateurii NRIC 0228</name>
    <dbReference type="NCBI Taxonomy" id="1307946"/>
    <lineage>
        <taxon>Bacteria</taxon>
        <taxon>Pseudomonadati</taxon>
        <taxon>Pseudomonadota</taxon>
        <taxon>Alphaproteobacteria</taxon>
        <taxon>Acetobacterales</taxon>
        <taxon>Acetobacteraceae</taxon>
        <taxon>Gluconobacter</taxon>
    </lineage>
</organism>
<comment type="caution">
    <text evidence="2">The sequence shown here is derived from an EMBL/GenBank/DDBJ whole genome shotgun (WGS) entry which is preliminary data.</text>
</comment>
<feature type="domain" description="Rhamnogalacturonase A/B/Epimerase-like pectate lyase" evidence="1">
    <location>
        <begin position="66"/>
        <end position="295"/>
    </location>
</feature>
<accession>A0ABQ0QE70</accession>
<evidence type="ECO:0000313" key="2">
    <source>
        <dbReference type="EMBL" id="GBR15336.1"/>
    </source>
</evidence>
<keyword evidence="3" id="KW-1185">Reference proteome</keyword>
<dbReference type="EMBL" id="BAQW01000013">
    <property type="protein sequence ID" value="GBR15336.1"/>
    <property type="molecule type" value="Genomic_DNA"/>
</dbReference>
<evidence type="ECO:0000313" key="3">
    <source>
        <dbReference type="Proteomes" id="UP001061070"/>
    </source>
</evidence>
<sequence length="602" mass="62012">MRQQFDTLKANQDDLHHISVSMQGKLNSANGSRVGGTDTGTDVSNGVAIGGGPVGRSVAAHFSDIVSIADYGAKCDGTTDDTASAQAAITDVSTNPKYAHGVRIYIPYGVCLISSPLSFSTLDGRSISIRGSGITSSTLRFSGTDGLVISMQGGGLDISDLHVQRSVASGVSNQALSVTAPHGNVQAVVSNVQIDGTNQAVAWQTGAVFRNIGPQINHLYVNGFPNSNGADTVDSYAIGIFGALGPTSAGNIYAIDAKIVNSVFVGSRTGIRIGGAVQGVFVTNSEAIANDYGIYWDSTATAPQNAVAELLLVNNFHVNSHSSGIYTAGMNQVSVHDGLILHYAPSIDQFYGVNITKGQDATVSGLQINGDGSAGHPETFIRLGSYSVASVIGNKSLTLNGPSIDVSGSAYISVIGNTSANFPNYSGDRILGCNTTNVMCVANNMDNTFAFSETTGGNVGISAKGNVNVKGKALFVPQVFSNSTSGYGFNVGGQPYNVMTSTGPLNVNICGSSNCTIGNPSNTVSILGAMTAQTISAASLKLSGNLYSSGKVCLDANCARYVYEDAPKHKVKIGNSTNGDVFSIDDKGNVLVKGSLTQNSNP</sequence>
<dbReference type="Proteomes" id="UP001061070">
    <property type="component" value="Unassembled WGS sequence"/>
</dbReference>
<protein>
    <recommendedName>
        <fullName evidence="1">Rhamnogalacturonase A/B/Epimerase-like pectate lyase domain-containing protein</fullName>
    </recommendedName>
</protein>
<reference evidence="2" key="1">
    <citation type="submission" date="2013-04" db="EMBL/GenBank/DDBJ databases">
        <title>The genome sequencing project of 58 acetic acid bacteria.</title>
        <authorList>
            <person name="Okamoto-Kainuma A."/>
            <person name="Ishikawa M."/>
            <person name="Umino S."/>
            <person name="Koizumi Y."/>
            <person name="Shiwa Y."/>
            <person name="Yoshikawa H."/>
            <person name="Matsutani M."/>
            <person name="Matsushita K."/>
        </authorList>
    </citation>
    <scope>NUCLEOTIDE SEQUENCE</scope>
    <source>
        <strain evidence="2">NRIC 0228</strain>
    </source>
</reference>
<dbReference type="InterPro" id="IPR024535">
    <property type="entry name" value="RHGA/B-epi-like_pectate_lyase"/>
</dbReference>
<name>A0ABQ0QE70_9PROT</name>
<dbReference type="Pfam" id="PF12708">
    <property type="entry name" value="Pect-lyase_RHGA_epim"/>
    <property type="match status" value="1"/>
</dbReference>
<evidence type="ECO:0000259" key="1">
    <source>
        <dbReference type="Pfam" id="PF12708"/>
    </source>
</evidence>
<gene>
    <name evidence="2" type="ORF">AA0228_2486</name>
</gene>